<dbReference type="AlphaFoldDB" id="A0A7X1IX44"/>
<reference evidence="2 3" key="1">
    <citation type="submission" date="2020-08" db="EMBL/GenBank/DDBJ databases">
        <title>Streptomyces sp. PSKA01 genome sequencing and assembly.</title>
        <authorList>
            <person name="Mandal S."/>
            <person name="Maiti P.K."/>
            <person name="Das P."/>
        </authorList>
    </citation>
    <scope>NUCLEOTIDE SEQUENCE [LARGE SCALE GENOMIC DNA]</scope>
    <source>
        <strain evidence="2 3">PSKA01</strain>
    </source>
</reference>
<comment type="caution">
    <text evidence="2">The sequence shown here is derived from an EMBL/GenBank/DDBJ whole genome shotgun (WGS) entry which is preliminary data.</text>
</comment>
<evidence type="ECO:0000313" key="3">
    <source>
        <dbReference type="Proteomes" id="UP000584670"/>
    </source>
</evidence>
<organism evidence="2 3">
    <name type="scientific">Streptomyces cupreus</name>
    <dbReference type="NCBI Taxonomy" id="2759956"/>
    <lineage>
        <taxon>Bacteria</taxon>
        <taxon>Bacillati</taxon>
        <taxon>Actinomycetota</taxon>
        <taxon>Actinomycetes</taxon>
        <taxon>Kitasatosporales</taxon>
        <taxon>Streptomycetaceae</taxon>
        <taxon>Streptomyces</taxon>
    </lineage>
</organism>
<feature type="region of interest" description="Disordered" evidence="1">
    <location>
        <begin position="1"/>
        <end position="32"/>
    </location>
</feature>
<keyword evidence="3" id="KW-1185">Reference proteome</keyword>
<gene>
    <name evidence="2" type="ORF">H4N64_00890</name>
</gene>
<sequence length="55" mass="5503">MSGLFGEHDPLLWQGAPPPLAGGGVDGGPRVPGSWEPLSSVVRGAIGVTPTLPSQ</sequence>
<name>A0A7X1IX44_9ACTN</name>
<feature type="compositionally biased region" description="Basic and acidic residues" evidence="1">
    <location>
        <begin position="1"/>
        <end position="10"/>
    </location>
</feature>
<protein>
    <submittedName>
        <fullName evidence="2">Uncharacterized protein</fullName>
    </submittedName>
</protein>
<proteinExistence type="predicted"/>
<dbReference type="Proteomes" id="UP000584670">
    <property type="component" value="Unassembled WGS sequence"/>
</dbReference>
<evidence type="ECO:0000313" key="2">
    <source>
        <dbReference type="EMBL" id="MBC2900181.1"/>
    </source>
</evidence>
<accession>A0A7X1IX44</accession>
<evidence type="ECO:0000256" key="1">
    <source>
        <dbReference type="SAM" id="MobiDB-lite"/>
    </source>
</evidence>
<dbReference type="EMBL" id="JACMSF010000001">
    <property type="protein sequence ID" value="MBC2900181.1"/>
    <property type="molecule type" value="Genomic_DNA"/>
</dbReference>
<dbReference type="RefSeq" id="WP_186279921.1">
    <property type="nucleotide sequence ID" value="NZ_JACMSF010000001.1"/>
</dbReference>